<gene>
    <name evidence="7" type="ORF">AS180_01995</name>
</gene>
<evidence type="ECO:0000256" key="6">
    <source>
        <dbReference type="SAM" id="Phobius"/>
    </source>
</evidence>
<feature type="transmembrane region" description="Helical" evidence="6">
    <location>
        <begin position="237"/>
        <end position="259"/>
    </location>
</feature>
<dbReference type="InterPro" id="IPR017039">
    <property type="entry name" value="Virul_fac_BrkB"/>
</dbReference>
<evidence type="ECO:0000256" key="1">
    <source>
        <dbReference type="ARBA" id="ARBA00004651"/>
    </source>
</evidence>
<evidence type="ECO:0000256" key="5">
    <source>
        <dbReference type="ARBA" id="ARBA00023136"/>
    </source>
</evidence>
<evidence type="ECO:0000313" key="8">
    <source>
        <dbReference type="Proteomes" id="UP000053681"/>
    </source>
</evidence>
<dbReference type="PANTHER" id="PTHR30213:SF0">
    <property type="entry name" value="UPF0761 MEMBRANE PROTEIN YIHY"/>
    <property type="match status" value="1"/>
</dbReference>
<sequence length="283" mass="30948">MKGIVGFVKKLITEIKEDNATGLAAEQAYYYMLSLFPMLILLLSIIPYLSLDANDAIKVLESAMPAETADIFKENVVQFINNPNGGLLTIGILGTIWSASNGMNAFMRAMNEAYNVKETRSFIKVRGLSILLTIGLILTLVIALILPVFGGVILKALVSWGLPTSFGTFLSVLRWIVAITIMIAVLSMLYRLAPNKKFPFAHVWPGAVAATLLWQLTSLGFSFYVSNFGNYSATYGSLGGVIVLMLWLFLTGLILVIGGEINAIYHQDRTISPVTKNDEITVN</sequence>
<dbReference type="AlphaFoldDB" id="A0A0V8JQZ7"/>
<dbReference type="PANTHER" id="PTHR30213">
    <property type="entry name" value="INNER MEMBRANE PROTEIN YHJD"/>
    <property type="match status" value="1"/>
</dbReference>
<feature type="transmembrane region" description="Helical" evidence="6">
    <location>
        <begin position="166"/>
        <end position="190"/>
    </location>
</feature>
<dbReference type="Proteomes" id="UP000053681">
    <property type="component" value="Unassembled WGS sequence"/>
</dbReference>
<evidence type="ECO:0000256" key="4">
    <source>
        <dbReference type="ARBA" id="ARBA00022989"/>
    </source>
</evidence>
<evidence type="ECO:0000256" key="2">
    <source>
        <dbReference type="ARBA" id="ARBA00022475"/>
    </source>
</evidence>
<dbReference type="Pfam" id="PF03631">
    <property type="entry name" value="Virul_fac_BrkB"/>
    <property type="match status" value="1"/>
</dbReference>
<dbReference type="GO" id="GO:0005886">
    <property type="term" value="C:plasma membrane"/>
    <property type="evidence" value="ECO:0007669"/>
    <property type="project" value="UniProtKB-SubCell"/>
</dbReference>
<comment type="subcellular location">
    <subcellularLocation>
        <location evidence="1">Cell membrane</location>
        <topology evidence="1">Multi-pass membrane protein</topology>
    </subcellularLocation>
</comment>
<comment type="caution">
    <text evidence="7">The sequence shown here is derived from an EMBL/GenBank/DDBJ whole genome shotgun (WGS) entry which is preliminary data.</text>
</comment>
<evidence type="ECO:0000313" key="7">
    <source>
        <dbReference type="EMBL" id="KSU89352.1"/>
    </source>
</evidence>
<reference evidence="7 8" key="1">
    <citation type="submission" date="2015-11" db="EMBL/GenBank/DDBJ databases">
        <title>Bacillus caseinolyticus sp nov.</title>
        <authorList>
            <person name="Dastager S.G."/>
            <person name="Mawlankar R."/>
        </authorList>
    </citation>
    <scope>NUCLEOTIDE SEQUENCE [LARGE SCALE GENOMIC DNA]</scope>
    <source>
        <strain evidence="7 8">SGD-V-76</strain>
    </source>
</reference>
<keyword evidence="3 6" id="KW-0812">Transmembrane</keyword>
<proteinExistence type="predicted"/>
<dbReference type="PIRSF" id="PIRSF035875">
    <property type="entry name" value="RNase_BN"/>
    <property type="match status" value="1"/>
</dbReference>
<protein>
    <submittedName>
        <fullName evidence="7">Ribonuclease</fullName>
    </submittedName>
</protein>
<dbReference type="EMBL" id="LNQP01000005">
    <property type="protein sequence ID" value="KSU89352.1"/>
    <property type="molecule type" value="Genomic_DNA"/>
</dbReference>
<dbReference type="NCBIfam" id="TIGR00765">
    <property type="entry name" value="yihY_not_rbn"/>
    <property type="match status" value="1"/>
</dbReference>
<keyword evidence="4 6" id="KW-1133">Transmembrane helix</keyword>
<dbReference type="RefSeq" id="WP_025909557.1">
    <property type="nucleotide sequence ID" value="NZ_KQ758628.1"/>
</dbReference>
<feature type="transmembrane region" description="Helical" evidence="6">
    <location>
        <begin position="128"/>
        <end position="154"/>
    </location>
</feature>
<organism evidence="7 8">
    <name type="scientific">Priestia veravalensis</name>
    <dbReference type="NCBI Taxonomy" id="1414648"/>
    <lineage>
        <taxon>Bacteria</taxon>
        <taxon>Bacillati</taxon>
        <taxon>Bacillota</taxon>
        <taxon>Bacilli</taxon>
        <taxon>Bacillales</taxon>
        <taxon>Bacillaceae</taxon>
        <taxon>Priestia</taxon>
    </lineage>
</organism>
<keyword evidence="5 6" id="KW-0472">Membrane</keyword>
<keyword evidence="2" id="KW-1003">Cell membrane</keyword>
<accession>A0A0V8JQZ7</accession>
<feature type="transmembrane region" description="Helical" evidence="6">
    <location>
        <begin position="28"/>
        <end position="49"/>
    </location>
</feature>
<feature type="transmembrane region" description="Helical" evidence="6">
    <location>
        <begin position="202"/>
        <end position="225"/>
    </location>
</feature>
<name>A0A0V8JQZ7_9BACI</name>
<feature type="transmembrane region" description="Helical" evidence="6">
    <location>
        <begin position="87"/>
        <end position="107"/>
    </location>
</feature>
<keyword evidence="8" id="KW-1185">Reference proteome</keyword>
<evidence type="ECO:0000256" key="3">
    <source>
        <dbReference type="ARBA" id="ARBA00022692"/>
    </source>
</evidence>